<organism evidence="2 5">
    <name type="scientific">Mycobacteroides salmoniphilum</name>
    <dbReference type="NCBI Taxonomy" id="404941"/>
    <lineage>
        <taxon>Bacteria</taxon>
        <taxon>Bacillati</taxon>
        <taxon>Actinomycetota</taxon>
        <taxon>Actinomycetes</taxon>
        <taxon>Mycobacteriales</taxon>
        <taxon>Mycobacteriaceae</taxon>
        <taxon>Mycobacteroides</taxon>
    </lineage>
</organism>
<evidence type="ECO:0000313" key="4">
    <source>
        <dbReference type="Proteomes" id="UP000294844"/>
    </source>
</evidence>
<comment type="caution">
    <text evidence="2">The sequence shown here is derived from an EMBL/GenBank/DDBJ whole genome shotgun (WGS) entry which is preliminary data.</text>
</comment>
<proteinExistence type="predicted"/>
<feature type="region of interest" description="Disordered" evidence="1">
    <location>
        <begin position="1"/>
        <end position="22"/>
    </location>
</feature>
<protein>
    <submittedName>
        <fullName evidence="2">Uncharacterized protein</fullName>
    </submittedName>
</protein>
<evidence type="ECO:0000313" key="2">
    <source>
        <dbReference type="EMBL" id="TDZ95172.1"/>
    </source>
</evidence>
<dbReference type="EMBL" id="PECK01000003">
    <property type="protein sequence ID" value="TDZ95172.1"/>
    <property type="molecule type" value="Genomic_DNA"/>
</dbReference>
<feature type="region of interest" description="Disordered" evidence="1">
    <location>
        <begin position="220"/>
        <end position="244"/>
    </location>
</feature>
<evidence type="ECO:0000313" key="5">
    <source>
        <dbReference type="Proteomes" id="UP000295685"/>
    </source>
</evidence>
<reference evidence="4 5" key="1">
    <citation type="journal article" date="2019" name="Sci. Rep.">
        <title>Extended insight into the Mycobacterium chelonae-abscessus complex through whole genome sequencing of Mycobacterium salmoniphilum outbreak and Mycobacterium salmoniphilum-like strains.</title>
        <authorList>
            <person name="Behra P.R.K."/>
            <person name="Das S."/>
            <person name="Pettersson B.M.F."/>
            <person name="Shirreff L."/>
            <person name="DuCote T."/>
            <person name="Jacobsson K.G."/>
            <person name="Ennis D.G."/>
            <person name="Kirsebom L.A."/>
        </authorList>
    </citation>
    <scope>NUCLEOTIDE SEQUENCE [LARGE SCALE GENOMIC DNA]</scope>
    <source>
        <strain evidence="3 4">CCUG 60883</strain>
        <strain evidence="2 5">CCUG 60885</strain>
    </source>
</reference>
<dbReference type="EMBL" id="PECM01000008">
    <property type="protein sequence ID" value="TEA04268.1"/>
    <property type="molecule type" value="Genomic_DNA"/>
</dbReference>
<keyword evidence="4" id="KW-1185">Reference proteome</keyword>
<dbReference type="Proteomes" id="UP000294844">
    <property type="component" value="Unassembled WGS sequence"/>
</dbReference>
<gene>
    <name evidence="3" type="ORF">CCUG60883_01559</name>
    <name evidence="2" type="ORF">CCUG60885_01301</name>
</gene>
<sequence length="244" mass="25168">MMATRPATIPEAAPSEVACPSRMRSVSSQPSIAAPVATVVVTNVEPAKPLELVADPALNPYQPNHSRPAPSITNGRLCGRIGVPGQPLRLPKISASTRPAVPALICTAVPPAKSIALSWLAIQPPFSAAAPSNAKTQCATGKYTTVTHRPANSSQEPNFNRSATAPEIRATVMIANINWKATNTVAGMLPTNGMLTAATASTALAGSAATASAPFPPIRPLSPKNCVGLPNRPDTSFPNASEYP</sequence>
<feature type="compositionally biased region" description="Polar residues" evidence="1">
    <location>
        <begin position="233"/>
        <end position="244"/>
    </location>
</feature>
<evidence type="ECO:0000256" key="1">
    <source>
        <dbReference type="SAM" id="MobiDB-lite"/>
    </source>
</evidence>
<name>A0A4R8SEK2_9MYCO</name>
<accession>A0A4R8SEK2</accession>
<dbReference type="AlphaFoldDB" id="A0A4R8SEK2"/>
<dbReference type="Proteomes" id="UP000295685">
    <property type="component" value="Unassembled WGS sequence"/>
</dbReference>
<evidence type="ECO:0000313" key="3">
    <source>
        <dbReference type="EMBL" id="TEA04268.1"/>
    </source>
</evidence>